<dbReference type="PROSITE" id="PS00028">
    <property type="entry name" value="ZINC_FINGER_C2H2_1"/>
    <property type="match status" value="2"/>
</dbReference>
<reference evidence="4 5" key="1">
    <citation type="journal article" date="2023" name="J. Hered.">
        <title>Chromosome-level genome of the wood stork (Mycteria americana) provides insight into avian chromosome evolution.</title>
        <authorList>
            <person name="Flamio R. Jr."/>
            <person name="Ramstad K.M."/>
        </authorList>
    </citation>
    <scope>NUCLEOTIDE SEQUENCE [LARGE SCALE GENOMIC DNA]</scope>
    <source>
        <strain evidence="4">JAX WOST 10</strain>
    </source>
</reference>
<dbReference type="EMBL" id="JAUNZN010000007">
    <property type="protein sequence ID" value="KAK4818850.1"/>
    <property type="molecule type" value="Genomic_DNA"/>
</dbReference>
<keyword evidence="1" id="KW-0479">Metal-binding</keyword>
<evidence type="ECO:0000313" key="5">
    <source>
        <dbReference type="Proteomes" id="UP001333110"/>
    </source>
</evidence>
<dbReference type="AlphaFoldDB" id="A0AAN7N3Q7"/>
<keyword evidence="1" id="KW-0862">Zinc</keyword>
<evidence type="ECO:0000259" key="3">
    <source>
        <dbReference type="PROSITE" id="PS50157"/>
    </source>
</evidence>
<keyword evidence="5" id="KW-1185">Reference proteome</keyword>
<keyword evidence="1" id="KW-0863">Zinc-finger</keyword>
<feature type="compositionally biased region" description="Basic and acidic residues" evidence="2">
    <location>
        <begin position="9"/>
        <end position="26"/>
    </location>
</feature>
<comment type="caution">
    <text evidence="4">The sequence shown here is derived from an EMBL/GenBank/DDBJ whole genome shotgun (WGS) entry which is preliminary data.</text>
</comment>
<dbReference type="InterPro" id="IPR013087">
    <property type="entry name" value="Znf_C2H2_type"/>
</dbReference>
<dbReference type="GO" id="GO:0008270">
    <property type="term" value="F:zinc ion binding"/>
    <property type="evidence" value="ECO:0007669"/>
    <property type="project" value="UniProtKB-KW"/>
</dbReference>
<proteinExistence type="predicted"/>
<evidence type="ECO:0000313" key="4">
    <source>
        <dbReference type="EMBL" id="KAK4818850.1"/>
    </source>
</evidence>
<feature type="region of interest" description="Disordered" evidence="2">
    <location>
        <begin position="1"/>
        <end position="40"/>
    </location>
</feature>
<dbReference type="Proteomes" id="UP001333110">
    <property type="component" value="Unassembled WGS sequence"/>
</dbReference>
<accession>A0AAN7N3Q7</accession>
<dbReference type="PROSITE" id="PS50157">
    <property type="entry name" value="ZINC_FINGER_C2H2_2"/>
    <property type="match status" value="1"/>
</dbReference>
<name>A0AAN7N3Q7_MYCAM</name>
<dbReference type="SMART" id="SM00355">
    <property type="entry name" value="ZnF_C2H2"/>
    <property type="match status" value="3"/>
</dbReference>
<feature type="domain" description="C2H2-type" evidence="3">
    <location>
        <begin position="409"/>
        <end position="432"/>
    </location>
</feature>
<protein>
    <recommendedName>
        <fullName evidence="3">C2H2-type domain-containing protein</fullName>
    </recommendedName>
</protein>
<evidence type="ECO:0000256" key="1">
    <source>
        <dbReference type="PROSITE-ProRule" id="PRU00042"/>
    </source>
</evidence>
<gene>
    <name evidence="4" type="ORF">QYF61_020069</name>
</gene>
<sequence>MLCNSSWERGLRKCERKSPADSKVNEEGGGGGAPGAGDIPLQPMDKQVVPLHSMKVHSGADIHLHPMEDPHWSRWMYPEGSCSLWRAHTGWYGALGQKQLRETWTYWREFTEIIKGVEYLSCEERLRELGLFTMEKGTFLGGCKDDVARLFSLVPSDRIRSNGHKLKHRRFLLNTGKHFFTVRVTKCWHRLSREVVEPPSLEIFESCLDMTFVSVATQTCPMDLRDKVVTKNIKDHEKLVEEGLNLKALELINSKIEGLERCHPSTWTDRLATFPEVYEVPIPLSLKGINIIPLIGEAESEEKGELSPIGAMALPSSLPSTPILGSNIDLPTEGTPVVKVPDKNPSCPCCGNQIGKMSGLIEHLKRAHGKRKILFHCAKCGKTNVKRHSISCHFPKCKVAMESALVEGLICGECRRVFKSKIGLRQHKHLAHPALGNIEQIIASCPKESIERGVHRQCWMEEEVELLQKLEKQYEGSKNINKLIAEHILLKTTKQISDKRRELHNSPVKRKEKDQ</sequence>
<organism evidence="4 5">
    <name type="scientific">Mycteria americana</name>
    <name type="common">Wood stork</name>
    <dbReference type="NCBI Taxonomy" id="33587"/>
    <lineage>
        <taxon>Eukaryota</taxon>
        <taxon>Metazoa</taxon>
        <taxon>Chordata</taxon>
        <taxon>Craniata</taxon>
        <taxon>Vertebrata</taxon>
        <taxon>Euteleostomi</taxon>
        <taxon>Archelosauria</taxon>
        <taxon>Archosauria</taxon>
        <taxon>Dinosauria</taxon>
        <taxon>Saurischia</taxon>
        <taxon>Theropoda</taxon>
        <taxon>Coelurosauria</taxon>
        <taxon>Aves</taxon>
        <taxon>Neognathae</taxon>
        <taxon>Neoaves</taxon>
        <taxon>Aequornithes</taxon>
        <taxon>Ciconiiformes</taxon>
        <taxon>Ciconiidae</taxon>
        <taxon>Mycteria</taxon>
    </lineage>
</organism>
<evidence type="ECO:0000256" key="2">
    <source>
        <dbReference type="SAM" id="MobiDB-lite"/>
    </source>
</evidence>